<dbReference type="AlphaFoldDB" id="A0AAN6LQQ4"/>
<keyword evidence="4" id="KW-0443">Lipid metabolism</keyword>
<dbReference type="Proteomes" id="UP001280581">
    <property type="component" value="Unassembled WGS sequence"/>
</dbReference>
<keyword evidence="2" id="KW-0378">Hydrolase</keyword>
<comment type="caution">
    <text evidence="6">The sequence shown here is derived from an EMBL/GenBank/DDBJ whole genome shotgun (WGS) entry which is preliminary data.</text>
</comment>
<organism evidence="6 7">
    <name type="scientific">Pseudopithomyces chartarum</name>
    <dbReference type="NCBI Taxonomy" id="1892770"/>
    <lineage>
        <taxon>Eukaryota</taxon>
        <taxon>Fungi</taxon>
        <taxon>Dikarya</taxon>
        <taxon>Ascomycota</taxon>
        <taxon>Pezizomycotina</taxon>
        <taxon>Dothideomycetes</taxon>
        <taxon>Pleosporomycetidae</taxon>
        <taxon>Pleosporales</taxon>
        <taxon>Massarineae</taxon>
        <taxon>Didymosphaeriaceae</taxon>
        <taxon>Pseudopithomyces</taxon>
    </lineage>
</organism>
<dbReference type="GO" id="GO:0016042">
    <property type="term" value="P:lipid catabolic process"/>
    <property type="evidence" value="ECO:0007669"/>
    <property type="project" value="UniProtKB-KW"/>
</dbReference>
<keyword evidence="7" id="KW-1185">Reference proteome</keyword>
<evidence type="ECO:0000313" key="6">
    <source>
        <dbReference type="EMBL" id="KAK3202079.1"/>
    </source>
</evidence>
<keyword evidence="5" id="KW-0732">Signal</keyword>
<reference evidence="6 7" key="1">
    <citation type="submission" date="2021-02" db="EMBL/GenBank/DDBJ databases">
        <title>Genome assembly of Pseudopithomyces chartarum.</title>
        <authorList>
            <person name="Jauregui R."/>
            <person name="Singh J."/>
            <person name="Voisey C."/>
        </authorList>
    </citation>
    <scope>NUCLEOTIDE SEQUENCE [LARGE SCALE GENOMIC DNA]</scope>
    <source>
        <strain evidence="6 7">AGR01</strain>
    </source>
</reference>
<name>A0AAN6LQQ4_9PLEO</name>
<dbReference type="EMBL" id="WVTA01000014">
    <property type="protein sequence ID" value="KAK3202079.1"/>
    <property type="molecule type" value="Genomic_DNA"/>
</dbReference>
<keyword evidence="3" id="KW-0442">Lipid degradation</keyword>
<feature type="chain" id="PRO_5043009470" description="1-alkyl-2-acetylglycerophosphocholine esterase" evidence="5">
    <location>
        <begin position="23"/>
        <end position="358"/>
    </location>
</feature>
<dbReference type="GO" id="GO:0003847">
    <property type="term" value="F:1-alkyl-2-acetylglycerophosphocholine esterase activity"/>
    <property type="evidence" value="ECO:0007669"/>
    <property type="project" value="UniProtKB-EC"/>
</dbReference>
<dbReference type="EC" id="3.1.1.47" evidence="1"/>
<evidence type="ECO:0000256" key="3">
    <source>
        <dbReference type="ARBA" id="ARBA00022963"/>
    </source>
</evidence>
<dbReference type="Pfam" id="PF03403">
    <property type="entry name" value="PAF-AH_p_II"/>
    <property type="match status" value="2"/>
</dbReference>
<gene>
    <name evidence="6" type="ORF">GRF29_161g28723</name>
</gene>
<sequence>MMPPYSTLLFLCLVCILPFVHSKTTLPIIGRNSTGVVITSMALTDSRRHDPFAKDGRARSIVVSGFSPVSNCRHQHEIAYMPSTTAKFQDEKYSSYGLPNGTFQSLSLRTCVADSNSTKCPSRSPPLVIFSGALATSRMIYNSLLQSVAAAGYLVLSIDHPYDADIVEFPDGTSIVGVNIEDSEIEDALAVRVEDISFVYKQLANPSFRTKLFPMHRHARSLQNTAIIGHSFGGAAAATAMQQIPFIRGGLNIDGTMFGSVLETGLKRPFMLIGHENKTQATDPSWKQIWPHLTGWKKEIEVKGAAHYSFSDLPLIAAETGLQDLLPPEVEQVLGSIEGRQMMNFTVTYIRNFLRTVL</sequence>
<dbReference type="InterPro" id="IPR029058">
    <property type="entry name" value="AB_hydrolase_fold"/>
</dbReference>
<feature type="signal peptide" evidence="5">
    <location>
        <begin position="1"/>
        <end position="22"/>
    </location>
</feature>
<proteinExistence type="predicted"/>
<evidence type="ECO:0000256" key="4">
    <source>
        <dbReference type="ARBA" id="ARBA00023098"/>
    </source>
</evidence>
<evidence type="ECO:0000313" key="7">
    <source>
        <dbReference type="Proteomes" id="UP001280581"/>
    </source>
</evidence>
<dbReference type="PANTHER" id="PTHR10272">
    <property type="entry name" value="PLATELET-ACTIVATING FACTOR ACETYLHYDROLASE"/>
    <property type="match status" value="1"/>
</dbReference>
<evidence type="ECO:0000256" key="5">
    <source>
        <dbReference type="SAM" id="SignalP"/>
    </source>
</evidence>
<evidence type="ECO:0000256" key="2">
    <source>
        <dbReference type="ARBA" id="ARBA00022801"/>
    </source>
</evidence>
<dbReference type="PANTHER" id="PTHR10272:SF14">
    <property type="entry name" value="PAF ACETYLHYDROLASE FAMILY PROTEIN"/>
    <property type="match status" value="1"/>
</dbReference>
<accession>A0AAN6LQQ4</accession>
<protein>
    <recommendedName>
        <fullName evidence="1">1-alkyl-2-acetylglycerophosphocholine esterase</fullName>
        <ecNumber evidence="1">3.1.1.47</ecNumber>
    </recommendedName>
</protein>
<evidence type="ECO:0000256" key="1">
    <source>
        <dbReference type="ARBA" id="ARBA00013201"/>
    </source>
</evidence>
<dbReference type="Gene3D" id="3.40.50.1820">
    <property type="entry name" value="alpha/beta hydrolase"/>
    <property type="match status" value="1"/>
</dbReference>
<dbReference type="SUPFAM" id="SSF53474">
    <property type="entry name" value="alpha/beta-Hydrolases"/>
    <property type="match status" value="1"/>
</dbReference>